<dbReference type="Proteomes" id="UP000054007">
    <property type="component" value="Unassembled WGS sequence"/>
</dbReference>
<feature type="region of interest" description="Disordered" evidence="1">
    <location>
        <begin position="186"/>
        <end position="219"/>
    </location>
</feature>
<evidence type="ECO:0000313" key="2">
    <source>
        <dbReference type="EMBL" id="KIY62277.1"/>
    </source>
</evidence>
<feature type="compositionally biased region" description="Basic and acidic residues" evidence="1">
    <location>
        <begin position="46"/>
        <end position="63"/>
    </location>
</feature>
<protein>
    <submittedName>
        <fullName evidence="2">Uncharacterized protein</fullName>
    </submittedName>
</protein>
<feature type="compositionally biased region" description="Low complexity" evidence="1">
    <location>
        <begin position="186"/>
        <end position="198"/>
    </location>
</feature>
<reference evidence="2 3" key="1">
    <citation type="journal article" date="2015" name="Fungal Genet. Biol.">
        <title>Evolution of novel wood decay mechanisms in Agaricales revealed by the genome sequences of Fistulina hepatica and Cylindrobasidium torrendii.</title>
        <authorList>
            <person name="Floudas D."/>
            <person name="Held B.W."/>
            <person name="Riley R."/>
            <person name="Nagy L.G."/>
            <person name="Koehler G."/>
            <person name="Ransdell A.S."/>
            <person name="Younus H."/>
            <person name="Chow J."/>
            <person name="Chiniquy J."/>
            <person name="Lipzen A."/>
            <person name="Tritt A."/>
            <person name="Sun H."/>
            <person name="Haridas S."/>
            <person name="LaButti K."/>
            <person name="Ohm R.A."/>
            <person name="Kues U."/>
            <person name="Blanchette R.A."/>
            <person name="Grigoriev I.V."/>
            <person name="Minto R.E."/>
            <person name="Hibbett D.S."/>
        </authorList>
    </citation>
    <scope>NUCLEOTIDE SEQUENCE [LARGE SCALE GENOMIC DNA]</scope>
    <source>
        <strain evidence="2 3">FP15055 ss-10</strain>
    </source>
</reference>
<dbReference type="AlphaFoldDB" id="A0A0D7AVQ3"/>
<evidence type="ECO:0000313" key="3">
    <source>
        <dbReference type="Proteomes" id="UP000054007"/>
    </source>
</evidence>
<organism evidence="2 3">
    <name type="scientific">Cylindrobasidium torrendii FP15055 ss-10</name>
    <dbReference type="NCBI Taxonomy" id="1314674"/>
    <lineage>
        <taxon>Eukaryota</taxon>
        <taxon>Fungi</taxon>
        <taxon>Dikarya</taxon>
        <taxon>Basidiomycota</taxon>
        <taxon>Agaricomycotina</taxon>
        <taxon>Agaricomycetes</taxon>
        <taxon>Agaricomycetidae</taxon>
        <taxon>Agaricales</taxon>
        <taxon>Marasmiineae</taxon>
        <taxon>Physalacriaceae</taxon>
        <taxon>Cylindrobasidium</taxon>
    </lineage>
</organism>
<feature type="compositionally biased region" description="Low complexity" evidence="1">
    <location>
        <begin position="79"/>
        <end position="121"/>
    </location>
</feature>
<keyword evidence="3" id="KW-1185">Reference proteome</keyword>
<feature type="compositionally biased region" description="Polar residues" evidence="1">
    <location>
        <begin position="204"/>
        <end position="219"/>
    </location>
</feature>
<proteinExistence type="predicted"/>
<evidence type="ECO:0000256" key="1">
    <source>
        <dbReference type="SAM" id="MobiDB-lite"/>
    </source>
</evidence>
<name>A0A0D7AVQ3_9AGAR</name>
<sequence length="264" mass="26812">MSGSGAPHAIVRHVHSTDLFVVPDFQTRNDFAAPTPSSHAHPHGYRHGEHRATTVNDPHRHDTVQYPRHGTTGFLTTGTVPSTSPGAAPSTSPDTVPSASTDAAPSNSPDAAAPSNSPDATVPLNSSDAAALLNSPDAATPSNSPGAAPSNFPDTAPLNSPDTAAPCSRAIKFSRCGGTVKLPGAINSSDAAASTSSAPLRPPSSWSTMPPANLSRSTTANADAKFIDDTSRAISGADQFLILAKGSIVQKLASHSRMGASRGS</sequence>
<dbReference type="EMBL" id="KN880802">
    <property type="protein sequence ID" value="KIY62277.1"/>
    <property type="molecule type" value="Genomic_DNA"/>
</dbReference>
<feature type="region of interest" description="Disordered" evidence="1">
    <location>
        <begin position="31"/>
        <end position="163"/>
    </location>
</feature>
<gene>
    <name evidence="2" type="ORF">CYLTODRAFT_459121</name>
</gene>
<accession>A0A0D7AVQ3</accession>